<feature type="region of interest" description="Disordered" evidence="1">
    <location>
        <begin position="1"/>
        <end position="31"/>
    </location>
</feature>
<dbReference type="EMBL" id="OX458332">
    <property type="protein sequence ID" value="CAI8797833.1"/>
    <property type="molecule type" value="Genomic_DNA"/>
</dbReference>
<feature type="compositionally biased region" description="Basic and acidic residues" evidence="1">
    <location>
        <begin position="77"/>
        <end position="86"/>
    </location>
</feature>
<dbReference type="AlphaFoldDB" id="A0AA35UKD7"/>
<reference evidence="2" key="1">
    <citation type="submission" date="2023-03" db="EMBL/GenBank/DDBJ databases">
        <authorList>
            <person name="Pearce D."/>
        </authorList>
    </citation>
    <scope>NUCLEOTIDE SEQUENCE</scope>
    <source>
        <strain evidence="2">Mc</strain>
    </source>
</reference>
<name>A0AA35UKD7_METCP</name>
<proteinExistence type="predicted"/>
<evidence type="ECO:0000313" key="3">
    <source>
        <dbReference type="Proteomes" id="UP001158598"/>
    </source>
</evidence>
<dbReference type="Proteomes" id="UP001158598">
    <property type="component" value="Chromosome"/>
</dbReference>
<protein>
    <submittedName>
        <fullName evidence="2">Uncharacterized protein</fullName>
    </submittedName>
</protein>
<sequence length="128" mass="13686">MGDLLGRRRAVPLSARPGRHRPHGGDDALGAVAHRGAAPSRLDARRGTRVAGDLPALRLRPHYGLAAVAEGARHRRLPSERADPPERGQPFMSEVAGRFQSDPSHAGGCGTMPVSSHFGRATLHPFLR</sequence>
<organism evidence="2 3">
    <name type="scientific">Methylococcus capsulatus</name>
    <dbReference type="NCBI Taxonomy" id="414"/>
    <lineage>
        <taxon>Bacteria</taxon>
        <taxon>Pseudomonadati</taxon>
        <taxon>Pseudomonadota</taxon>
        <taxon>Gammaproteobacteria</taxon>
        <taxon>Methylococcales</taxon>
        <taxon>Methylococcaceae</taxon>
        <taxon>Methylococcus</taxon>
    </lineage>
</organism>
<accession>A0AA35UKD7</accession>
<evidence type="ECO:0000313" key="2">
    <source>
        <dbReference type="EMBL" id="CAI8797833.1"/>
    </source>
</evidence>
<gene>
    <name evidence="2" type="ORF">MCNOR_1510</name>
</gene>
<evidence type="ECO:0000256" key="1">
    <source>
        <dbReference type="SAM" id="MobiDB-lite"/>
    </source>
</evidence>
<feature type="region of interest" description="Disordered" evidence="1">
    <location>
        <begin position="70"/>
        <end position="91"/>
    </location>
</feature>